<gene>
    <name evidence="6" type="ORF">SAMN04488082_102197</name>
</gene>
<dbReference type="PIRSF" id="PIRSF016183">
    <property type="entry name" value="UCP016183"/>
    <property type="match status" value="1"/>
</dbReference>
<dbReference type="CDD" id="cd16331">
    <property type="entry name" value="YjgA-like"/>
    <property type="match status" value="1"/>
</dbReference>
<dbReference type="Gene3D" id="1.10.60.30">
    <property type="entry name" value="PSPTO4464-like domains"/>
    <property type="match status" value="2"/>
</dbReference>
<dbReference type="EMBL" id="FORX01000002">
    <property type="protein sequence ID" value="SFJ28165.1"/>
    <property type="molecule type" value="Genomic_DNA"/>
</dbReference>
<dbReference type="GO" id="GO:0042254">
    <property type="term" value="P:ribosome biogenesis"/>
    <property type="evidence" value="ECO:0007669"/>
    <property type="project" value="UniProtKB-KW"/>
</dbReference>
<dbReference type="OrthoDB" id="5293604at2"/>
<proteinExistence type="inferred from homology"/>
<evidence type="ECO:0000313" key="7">
    <source>
        <dbReference type="Proteomes" id="UP000198635"/>
    </source>
</evidence>
<dbReference type="PANTHER" id="PTHR38101:SF1">
    <property type="entry name" value="UPF0307 PROTEIN YJGA"/>
    <property type="match status" value="1"/>
</dbReference>
<evidence type="ECO:0000256" key="4">
    <source>
        <dbReference type="ARBA" id="ARBA00022884"/>
    </source>
</evidence>
<evidence type="ECO:0000256" key="2">
    <source>
        <dbReference type="ARBA" id="ARBA00022517"/>
    </source>
</evidence>
<name>A0A1I3Q3A6_9BACT</name>
<evidence type="ECO:0000256" key="3">
    <source>
        <dbReference type="ARBA" id="ARBA00022730"/>
    </source>
</evidence>
<keyword evidence="3" id="KW-0699">rRNA-binding</keyword>
<dbReference type="GO" id="GO:0019843">
    <property type="term" value="F:rRNA binding"/>
    <property type="evidence" value="ECO:0007669"/>
    <property type="project" value="UniProtKB-KW"/>
</dbReference>
<protein>
    <submittedName>
        <fullName evidence="6">Ribosome-associated protein</fullName>
    </submittedName>
</protein>
<dbReference type="STRING" id="52560.SAMN04488082_102197"/>
<dbReference type="InterPro" id="IPR023153">
    <property type="entry name" value="DarP_sf"/>
</dbReference>
<reference evidence="7" key="1">
    <citation type="submission" date="2016-10" db="EMBL/GenBank/DDBJ databases">
        <authorList>
            <person name="Varghese N."/>
            <person name="Submissions S."/>
        </authorList>
    </citation>
    <scope>NUCLEOTIDE SEQUENCE [LARGE SCALE GENOMIC DNA]</scope>
    <source>
        <strain evidence="7">DSM 5918</strain>
    </source>
</reference>
<evidence type="ECO:0000256" key="1">
    <source>
        <dbReference type="ARBA" id="ARBA00022490"/>
    </source>
</evidence>
<keyword evidence="2" id="KW-0690">Ribosome biogenesis</keyword>
<evidence type="ECO:0000256" key="5">
    <source>
        <dbReference type="SAM" id="MobiDB-lite"/>
    </source>
</evidence>
<dbReference type="SUPFAM" id="SSF158710">
    <property type="entry name" value="PSPTO4464-like"/>
    <property type="match status" value="1"/>
</dbReference>
<accession>A0A1I3Q3A6</accession>
<dbReference type="InterPro" id="IPR006839">
    <property type="entry name" value="DarP"/>
</dbReference>
<feature type="region of interest" description="Disordered" evidence="5">
    <location>
        <begin position="1"/>
        <end position="24"/>
    </location>
</feature>
<dbReference type="Pfam" id="PF04751">
    <property type="entry name" value="DarP"/>
    <property type="match status" value="1"/>
</dbReference>
<keyword evidence="7" id="KW-1185">Reference proteome</keyword>
<dbReference type="PANTHER" id="PTHR38101">
    <property type="entry name" value="UPF0307 PROTEIN YJGA"/>
    <property type="match status" value="1"/>
</dbReference>
<sequence length="175" mass="20202">MTEFEHGNEEDWEGRPSKSQRKRDMVALQKLGESLIELAPEQLGRLDLHEDLVEAIRFFHTLKDKEARRRQQQFIGTVMRKIDPVPLREALDELDQLRFQQAEAFHQIEIWRDALVDGDGDVMTELVGRFGLDPQQLRQLAKQAAAEKAAGKPAKNGRALFRLLRQSFEREQAGD</sequence>
<dbReference type="RefSeq" id="WP_092372665.1">
    <property type="nucleotide sequence ID" value="NZ_FORX01000002.1"/>
</dbReference>
<dbReference type="NCBIfam" id="NF003593">
    <property type="entry name" value="PRK05255.1-1"/>
    <property type="match status" value="1"/>
</dbReference>
<dbReference type="Proteomes" id="UP000198635">
    <property type="component" value="Unassembled WGS sequence"/>
</dbReference>
<organism evidence="6 7">
    <name type="scientific">Desulfomicrobium apsheronum</name>
    <dbReference type="NCBI Taxonomy" id="52560"/>
    <lineage>
        <taxon>Bacteria</taxon>
        <taxon>Pseudomonadati</taxon>
        <taxon>Thermodesulfobacteriota</taxon>
        <taxon>Desulfovibrionia</taxon>
        <taxon>Desulfovibrionales</taxon>
        <taxon>Desulfomicrobiaceae</taxon>
        <taxon>Desulfomicrobium</taxon>
    </lineage>
</organism>
<dbReference type="HAMAP" id="MF_00765">
    <property type="entry name" value="DarP"/>
    <property type="match status" value="1"/>
</dbReference>
<dbReference type="GO" id="GO:0005829">
    <property type="term" value="C:cytosol"/>
    <property type="evidence" value="ECO:0007669"/>
    <property type="project" value="TreeGrafter"/>
</dbReference>
<evidence type="ECO:0000313" key="6">
    <source>
        <dbReference type="EMBL" id="SFJ28165.1"/>
    </source>
</evidence>
<feature type="compositionally biased region" description="Basic and acidic residues" evidence="5">
    <location>
        <begin position="1"/>
        <end position="16"/>
    </location>
</feature>
<dbReference type="AlphaFoldDB" id="A0A1I3Q3A6"/>
<keyword evidence="1" id="KW-0963">Cytoplasm</keyword>
<keyword evidence="4" id="KW-0694">RNA-binding</keyword>